<dbReference type="CDD" id="cd06579">
    <property type="entry name" value="TM_PBP1_transp_AraH_like"/>
    <property type="match status" value="1"/>
</dbReference>
<feature type="transmembrane region" description="Helical" evidence="8">
    <location>
        <begin position="183"/>
        <end position="203"/>
    </location>
</feature>
<keyword evidence="6 8" id="KW-1133">Transmembrane helix</keyword>
<dbReference type="EMBL" id="JAQZSM010000018">
    <property type="protein sequence ID" value="MDD7972731.1"/>
    <property type="molecule type" value="Genomic_DNA"/>
</dbReference>
<keyword evidence="2" id="KW-0813">Transport</keyword>
<evidence type="ECO:0000313" key="9">
    <source>
        <dbReference type="EMBL" id="MDD7972731.1"/>
    </source>
</evidence>
<feature type="transmembrane region" description="Helical" evidence="8">
    <location>
        <begin position="95"/>
        <end position="114"/>
    </location>
</feature>
<feature type="transmembrane region" description="Helical" evidence="8">
    <location>
        <begin position="134"/>
        <end position="155"/>
    </location>
</feature>
<evidence type="ECO:0000256" key="5">
    <source>
        <dbReference type="ARBA" id="ARBA00022692"/>
    </source>
</evidence>
<keyword evidence="10" id="KW-1185">Reference proteome</keyword>
<evidence type="ECO:0000256" key="4">
    <source>
        <dbReference type="ARBA" id="ARBA00022519"/>
    </source>
</evidence>
<evidence type="ECO:0000256" key="2">
    <source>
        <dbReference type="ARBA" id="ARBA00022448"/>
    </source>
</evidence>
<evidence type="ECO:0000256" key="6">
    <source>
        <dbReference type="ARBA" id="ARBA00022989"/>
    </source>
</evidence>
<evidence type="ECO:0000256" key="7">
    <source>
        <dbReference type="ARBA" id="ARBA00023136"/>
    </source>
</evidence>
<keyword evidence="3" id="KW-1003">Cell membrane</keyword>
<evidence type="ECO:0000313" key="10">
    <source>
        <dbReference type="Proteomes" id="UP001431784"/>
    </source>
</evidence>
<organism evidence="9 10">
    <name type="scientific">Roseinatronobacter alkalisoli</name>
    <dbReference type="NCBI Taxonomy" id="3028235"/>
    <lineage>
        <taxon>Bacteria</taxon>
        <taxon>Pseudomonadati</taxon>
        <taxon>Pseudomonadota</taxon>
        <taxon>Alphaproteobacteria</taxon>
        <taxon>Rhodobacterales</taxon>
        <taxon>Paracoccaceae</taxon>
        <taxon>Roseinatronobacter</taxon>
    </lineage>
</organism>
<sequence length="286" mass="29258">MSFASDNFFTVNNILNVLRQVSVVGILAVGMTFVILTGGIDLSVGAVMALSGTVAAGLMVNMGLPGGVGLAAALLVGTGLGLISGALVAWGRMPAIIVTLAMMGIARGLGLIYSGGYPISGLPGWVSWFGVGRIGIIPVPVIIMVTVYALAWVMLERTAFGRHVYSLGGNETAARLSGVRTRWVKLAVFGISGLTASLAAIVLTGRLMSGQPNAGVGFELDAIAAVVLGGTAIAGGRGLILGTLIGAVLLGILNNGLNLMGINPYMQDVIKGLIILLAIYIGREWR</sequence>
<reference evidence="9" key="1">
    <citation type="submission" date="2023-02" db="EMBL/GenBank/DDBJ databases">
        <title>Description of Roseinatronobacter alkalisoli sp. nov., an alkaliphilic bacerium isolated from soda soil.</title>
        <authorList>
            <person name="Wei W."/>
        </authorList>
    </citation>
    <scope>NUCLEOTIDE SEQUENCE</scope>
    <source>
        <strain evidence="9">HJB301</strain>
    </source>
</reference>
<name>A0ABT5TC83_9RHOB</name>
<feature type="transmembrane region" description="Helical" evidence="8">
    <location>
        <begin position="70"/>
        <end position="90"/>
    </location>
</feature>
<accession>A0ABT5TC83</accession>
<keyword evidence="5 8" id="KW-0812">Transmembrane</keyword>
<keyword evidence="7 8" id="KW-0472">Membrane</keyword>
<proteinExistence type="predicted"/>
<protein>
    <submittedName>
        <fullName evidence="9">Ribose ABC transporter permease</fullName>
    </submittedName>
</protein>
<dbReference type="Pfam" id="PF02653">
    <property type="entry name" value="BPD_transp_2"/>
    <property type="match status" value="1"/>
</dbReference>
<feature type="transmembrane region" description="Helical" evidence="8">
    <location>
        <begin position="223"/>
        <end position="253"/>
    </location>
</feature>
<feature type="transmembrane region" description="Helical" evidence="8">
    <location>
        <begin position="20"/>
        <end position="37"/>
    </location>
</feature>
<dbReference type="InterPro" id="IPR001851">
    <property type="entry name" value="ABC_transp_permease"/>
</dbReference>
<dbReference type="PANTHER" id="PTHR32196:SF21">
    <property type="entry name" value="ABC TRANSPORTER PERMEASE PROTEIN YPHD-RELATED"/>
    <property type="match status" value="1"/>
</dbReference>
<evidence type="ECO:0000256" key="3">
    <source>
        <dbReference type="ARBA" id="ARBA00022475"/>
    </source>
</evidence>
<dbReference type="Proteomes" id="UP001431784">
    <property type="component" value="Unassembled WGS sequence"/>
</dbReference>
<evidence type="ECO:0000256" key="8">
    <source>
        <dbReference type="SAM" id="Phobius"/>
    </source>
</evidence>
<evidence type="ECO:0000256" key="1">
    <source>
        <dbReference type="ARBA" id="ARBA00004651"/>
    </source>
</evidence>
<comment type="subcellular location">
    <subcellularLocation>
        <location evidence="1">Cell membrane</location>
        <topology evidence="1">Multi-pass membrane protein</topology>
    </subcellularLocation>
</comment>
<keyword evidence="4" id="KW-0997">Cell inner membrane</keyword>
<dbReference type="PANTHER" id="PTHR32196">
    <property type="entry name" value="ABC TRANSPORTER PERMEASE PROTEIN YPHD-RELATED-RELATED"/>
    <property type="match status" value="1"/>
</dbReference>
<gene>
    <name evidence="9" type="ORF">PUT78_16675</name>
</gene>
<comment type="caution">
    <text evidence="9">The sequence shown here is derived from an EMBL/GenBank/DDBJ whole genome shotgun (WGS) entry which is preliminary data.</text>
</comment>